<accession>A0A933DTM1</accession>
<dbReference type="AlphaFoldDB" id="A0A933DTM1"/>
<feature type="binding site" evidence="1">
    <location>
        <position position="197"/>
    </location>
    <ligand>
        <name>a divalent metal cation</name>
        <dbReference type="ChEBI" id="CHEBI:60240"/>
        <label>2</label>
    </ligand>
</feature>
<evidence type="ECO:0000313" key="2">
    <source>
        <dbReference type="EMBL" id="MBI4132088.1"/>
    </source>
</evidence>
<dbReference type="Gene3D" id="3.20.20.140">
    <property type="entry name" value="Metal-dependent hydrolases"/>
    <property type="match status" value="1"/>
</dbReference>
<organism evidence="2 3">
    <name type="scientific">Candidatus Sungiibacteriota bacterium</name>
    <dbReference type="NCBI Taxonomy" id="2750080"/>
    <lineage>
        <taxon>Bacteria</taxon>
        <taxon>Candidatus Sungiibacteriota</taxon>
    </lineage>
</organism>
<keyword evidence="1" id="KW-0479">Metal-binding</keyword>
<feature type="binding site" evidence="1">
    <location>
        <position position="170"/>
    </location>
    <ligand>
        <name>a divalent metal cation</name>
        <dbReference type="ChEBI" id="CHEBI:60240"/>
        <label>2</label>
    </ligand>
</feature>
<sequence>MSRVIDTHAHVQFTAYDADRDIVIGRALEAGIGMVNVGTQYSTSLDAVRLAEQYPEGLWATAGFHPNHLDANAHYDPQELNECSTERFEYAKFLDLARHPMVVAVGECGLDYAHFTRERSERRQNGASAEAIDAGGLQQEEIKNLQKQQQEVFLQQVILAAELKKPLVLHCRQAFADLIKILKSKSRILNSPAGVVHFFSGTWDDARTLLDLGFFLGFGGVVTFAREYDEVVKKAPLDRLLLETDAPYVSPAPHRGKRNEPAYIVETAKKIAQLRGVPLEEIAAGTAANTRTLFGVS</sequence>
<protein>
    <submittedName>
        <fullName evidence="2">TatD family hydrolase</fullName>
    </submittedName>
</protein>
<feature type="binding site" evidence="1">
    <location>
        <position position="8"/>
    </location>
    <ligand>
        <name>a divalent metal cation</name>
        <dbReference type="ChEBI" id="CHEBI:60240"/>
        <label>1</label>
    </ligand>
</feature>
<feature type="binding site" evidence="1">
    <location>
        <position position="107"/>
    </location>
    <ligand>
        <name>a divalent metal cation</name>
        <dbReference type="ChEBI" id="CHEBI:60240"/>
        <label>1</label>
    </ligand>
</feature>
<feature type="binding site" evidence="1">
    <location>
        <position position="10"/>
    </location>
    <ligand>
        <name>a divalent metal cation</name>
        <dbReference type="ChEBI" id="CHEBI:60240"/>
        <label>1</label>
    </ligand>
</feature>
<gene>
    <name evidence="2" type="ORF">HY474_00470</name>
</gene>
<evidence type="ECO:0000313" key="3">
    <source>
        <dbReference type="Proteomes" id="UP000704960"/>
    </source>
</evidence>
<dbReference type="InterPro" id="IPR032466">
    <property type="entry name" value="Metal_Hydrolase"/>
</dbReference>
<comment type="caution">
    <text evidence="2">The sequence shown here is derived from an EMBL/GenBank/DDBJ whole genome shotgun (WGS) entry which is preliminary data.</text>
</comment>
<dbReference type="Proteomes" id="UP000704960">
    <property type="component" value="Unassembled WGS sequence"/>
</dbReference>
<dbReference type="Pfam" id="PF01026">
    <property type="entry name" value="TatD_DNase"/>
    <property type="match status" value="1"/>
</dbReference>
<feature type="binding site" evidence="1">
    <location>
        <position position="245"/>
    </location>
    <ligand>
        <name>a divalent metal cation</name>
        <dbReference type="ChEBI" id="CHEBI:60240"/>
        <label>1</label>
    </ligand>
</feature>
<dbReference type="PANTHER" id="PTHR46124:SF2">
    <property type="entry name" value="D-AMINOACYL-TRNA DEACYLASE"/>
    <property type="match status" value="1"/>
</dbReference>
<proteinExistence type="predicted"/>
<dbReference type="PIRSF" id="PIRSF005902">
    <property type="entry name" value="DNase_TatD"/>
    <property type="match status" value="1"/>
</dbReference>
<dbReference type="EMBL" id="JACQMJ010000004">
    <property type="protein sequence ID" value="MBI4132088.1"/>
    <property type="molecule type" value="Genomic_DNA"/>
</dbReference>
<dbReference type="SUPFAM" id="SSF51556">
    <property type="entry name" value="Metallo-dependent hydrolases"/>
    <property type="match status" value="1"/>
</dbReference>
<dbReference type="InterPro" id="IPR001130">
    <property type="entry name" value="TatD-like"/>
</dbReference>
<keyword evidence="2" id="KW-0378">Hydrolase</keyword>
<name>A0A933DTM1_9BACT</name>
<dbReference type="GO" id="GO:0005829">
    <property type="term" value="C:cytosol"/>
    <property type="evidence" value="ECO:0007669"/>
    <property type="project" value="TreeGrafter"/>
</dbReference>
<dbReference type="GO" id="GO:0016788">
    <property type="term" value="F:hydrolase activity, acting on ester bonds"/>
    <property type="evidence" value="ECO:0007669"/>
    <property type="project" value="InterPro"/>
</dbReference>
<dbReference type="GO" id="GO:0046872">
    <property type="term" value="F:metal ion binding"/>
    <property type="evidence" value="ECO:0007669"/>
    <property type="project" value="UniProtKB-KW"/>
</dbReference>
<dbReference type="CDD" id="cd01310">
    <property type="entry name" value="TatD_DNAse"/>
    <property type="match status" value="1"/>
</dbReference>
<dbReference type="PANTHER" id="PTHR46124">
    <property type="entry name" value="D-AMINOACYL-TRNA DEACYLASE"/>
    <property type="match status" value="1"/>
</dbReference>
<reference evidence="2" key="1">
    <citation type="submission" date="2020-07" db="EMBL/GenBank/DDBJ databases">
        <title>Huge and variable diversity of episymbiotic CPR bacteria and DPANN archaea in groundwater ecosystems.</title>
        <authorList>
            <person name="He C.Y."/>
            <person name="Keren R."/>
            <person name="Whittaker M."/>
            <person name="Farag I.F."/>
            <person name="Doudna J."/>
            <person name="Cate J.H.D."/>
            <person name="Banfield J.F."/>
        </authorList>
    </citation>
    <scope>NUCLEOTIDE SEQUENCE</scope>
    <source>
        <strain evidence="2">NC_groundwater_1226_Ag_S-0.1um_59_124</strain>
    </source>
</reference>
<evidence type="ECO:0000256" key="1">
    <source>
        <dbReference type="PIRSR" id="PIRSR005902-1"/>
    </source>
</evidence>